<dbReference type="SUPFAM" id="SSF56112">
    <property type="entry name" value="Protein kinase-like (PK-like)"/>
    <property type="match status" value="1"/>
</dbReference>
<keyword evidence="3" id="KW-1185">Reference proteome</keyword>
<dbReference type="OrthoDB" id="4185642at2759"/>
<dbReference type="InterPro" id="IPR011009">
    <property type="entry name" value="Kinase-like_dom_sf"/>
</dbReference>
<evidence type="ECO:0000313" key="2">
    <source>
        <dbReference type="EMBL" id="KAJ5355465.1"/>
    </source>
</evidence>
<dbReference type="EMBL" id="JAPZBS010000010">
    <property type="protein sequence ID" value="KAJ5355465.1"/>
    <property type="molecule type" value="Genomic_DNA"/>
</dbReference>
<organism evidence="2 3">
    <name type="scientific">Penicillium cataractarum</name>
    <dbReference type="NCBI Taxonomy" id="2100454"/>
    <lineage>
        <taxon>Eukaryota</taxon>
        <taxon>Fungi</taxon>
        <taxon>Dikarya</taxon>
        <taxon>Ascomycota</taxon>
        <taxon>Pezizomycotina</taxon>
        <taxon>Eurotiomycetes</taxon>
        <taxon>Eurotiomycetidae</taxon>
        <taxon>Eurotiales</taxon>
        <taxon>Aspergillaceae</taxon>
        <taxon>Penicillium</taxon>
    </lineage>
</organism>
<evidence type="ECO:0000259" key="1">
    <source>
        <dbReference type="PROSITE" id="PS50011"/>
    </source>
</evidence>
<dbReference type="PROSITE" id="PS50011">
    <property type="entry name" value="PROTEIN_KINASE_DOM"/>
    <property type="match status" value="1"/>
</dbReference>
<dbReference type="Pfam" id="PF06293">
    <property type="entry name" value="Kdo"/>
    <property type="match status" value="1"/>
</dbReference>
<dbReference type="GO" id="GO:0005524">
    <property type="term" value="F:ATP binding"/>
    <property type="evidence" value="ECO:0007669"/>
    <property type="project" value="InterPro"/>
</dbReference>
<dbReference type="GO" id="GO:0004672">
    <property type="term" value="F:protein kinase activity"/>
    <property type="evidence" value="ECO:0007669"/>
    <property type="project" value="InterPro"/>
</dbReference>
<reference evidence="2" key="2">
    <citation type="journal article" date="2023" name="IMA Fungus">
        <title>Comparative genomic study of the Penicillium genus elucidates a diverse pangenome and 15 lateral gene transfer events.</title>
        <authorList>
            <person name="Petersen C."/>
            <person name="Sorensen T."/>
            <person name="Nielsen M.R."/>
            <person name="Sondergaard T.E."/>
            <person name="Sorensen J.L."/>
            <person name="Fitzpatrick D.A."/>
            <person name="Frisvad J.C."/>
            <person name="Nielsen K.L."/>
        </authorList>
    </citation>
    <scope>NUCLEOTIDE SEQUENCE</scope>
    <source>
        <strain evidence="2">IBT 29864</strain>
    </source>
</reference>
<protein>
    <recommendedName>
        <fullName evidence="1">Protein kinase domain-containing protein</fullName>
    </recommendedName>
</protein>
<comment type="caution">
    <text evidence="2">The sequence shown here is derived from an EMBL/GenBank/DDBJ whole genome shotgun (WGS) entry which is preliminary data.</text>
</comment>
<feature type="domain" description="Protein kinase" evidence="1">
    <location>
        <begin position="16"/>
        <end position="188"/>
    </location>
</feature>
<dbReference type="Gene3D" id="1.10.510.10">
    <property type="entry name" value="Transferase(Phosphotransferase) domain 1"/>
    <property type="match status" value="1"/>
</dbReference>
<gene>
    <name evidence="2" type="ORF">N7496_012677</name>
</gene>
<dbReference type="InterPro" id="IPR000719">
    <property type="entry name" value="Prot_kinase_dom"/>
</dbReference>
<dbReference type="Proteomes" id="UP001147782">
    <property type="component" value="Unassembled WGS sequence"/>
</dbReference>
<dbReference type="AlphaFoldDB" id="A0A9W9UU17"/>
<evidence type="ECO:0000313" key="3">
    <source>
        <dbReference type="Proteomes" id="UP001147782"/>
    </source>
</evidence>
<sequence length="188" mass="21465">MDLRSTSLTDIDPQNIHIIREITRSDASSIFEVALDTRKYALKLFHNNGDAGYTQKGRDLDRFRCELNAYKKLDTSSACTRGFVPKFYGSIDRADPAAFHTTFQHFAQDKLKPRAILLEYLADAETLNCVNYSDELYPQAIEGMEEIHRAGVHHQDIYPKNLLLVHGNPDRLVWIDFDVATTFCRVGP</sequence>
<reference evidence="2" key="1">
    <citation type="submission" date="2022-11" db="EMBL/GenBank/DDBJ databases">
        <authorList>
            <person name="Petersen C."/>
        </authorList>
    </citation>
    <scope>NUCLEOTIDE SEQUENCE</scope>
    <source>
        <strain evidence="2">IBT 29864</strain>
    </source>
</reference>
<dbReference type="RefSeq" id="XP_056549488.1">
    <property type="nucleotide sequence ID" value="XM_056705590.1"/>
</dbReference>
<dbReference type="GeneID" id="81444769"/>
<name>A0A9W9UU17_9EURO</name>
<proteinExistence type="predicted"/>
<accession>A0A9W9UU17</accession>